<feature type="domain" description="HTH araC/xylS-type" evidence="5">
    <location>
        <begin position="253"/>
        <end position="349"/>
    </location>
</feature>
<dbReference type="Gene3D" id="1.10.10.60">
    <property type="entry name" value="Homeodomain-like"/>
    <property type="match status" value="1"/>
</dbReference>
<dbReference type="PANTHER" id="PTHR47894">
    <property type="entry name" value="HTH-TYPE TRANSCRIPTIONAL REGULATOR GADX"/>
    <property type="match status" value="1"/>
</dbReference>
<dbReference type="AlphaFoldDB" id="A0A1Y0ESL4"/>
<evidence type="ECO:0000313" key="7">
    <source>
        <dbReference type="Proteomes" id="UP000196138"/>
    </source>
</evidence>
<organism evidence="6 7">
    <name type="scientific">Comamonas serinivorans</name>
    <dbReference type="NCBI Taxonomy" id="1082851"/>
    <lineage>
        <taxon>Bacteria</taxon>
        <taxon>Pseudomonadati</taxon>
        <taxon>Pseudomonadota</taxon>
        <taxon>Betaproteobacteria</taxon>
        <taxon>Burkholderiales</taxon>
        <taxon>Comamonadaceae</taxon>
        <taxon>Comamonas</taxon>
    </lineage>
</organism>
<dbReference type="Pfam" id="PF12625">
    <property type="entry name" value="Arabinose_bd"/>
    <property type="match status" value="1"/>
</dbReference>
<evidence type="ECO:0000313" key="6">
    <source>
        <dbReference type="EMBL" id="ARU06603.1"/>
    </source>
</evidence>
<dbReference type="InterPro" id="IPR018060">
    <property type="entry name" value="HTH_AraC"/>
</dbReference>
<name>A0A1Y0ESL4_9BURK</name>
<dbReference type="GO" id="GO:0003700">
    <property type="term" value="F:DNA-binding transcription factor activity"/>
    <property type="evidence" value="ECO:0007669"/>
    <property type="project" value="InterPro"/>
</dbReference>
<keyword evidence="1" id="KW-0805">Transcription regulation</keyword>
<evidence type="ECO:0000259" key="5">
    <source>
        <dbReference type="PROSITE" id="PS01124"/>
    </source>
</evidence>
<dbReference type="SMART" id="SM00342">
    <property type="entry name" value="HTH_ARAC"/>
    <property type="match status" value="1"/>
</dbReference>
<keyword evidence="7" id="KW-1185">Reference proteome</keyword>
<dbReference type="SUPFAM" id="SSF46689">
    <property type="entry name" value="Homeodomain-like"/>
    <property type="match status" value="1"/>
</dbReference>
<dbReference type="PROSITE" id="PS01124">
    <property type="entry name" value="HTH_ARAC_FAMILY_2"/>
    <property type="match status" value="1"/>
</dbReference>
<gene>
    <name evidence="6" type="ORF">CCO03_02750</name>
</gene>
<dbReference type="KEGG" id="cser:CCO03_02750"/>
<keyword evidence="3" id="KW-0804">Transcription</keyword>
<reference evidence="6 7" key="1">
    <citation type="submission" date="2017-05" db="EMBL/GenBank/DDBJ databases">
        <authorList>
            <person name="Song R."/>
            <person name="Chenine A.L."/>
            <person name="Ruprecht R.M."/>
        </authorList>
    </citation>
    <scope>NUCLEOTIDE SEQUENCE [LARGE SCALE GENOMIC DNA]</scope>
    <source>
        <strain evidence="6 7">DSM 26136</strain>
    </source>
</reference>
<dbReference type="EMBL" id="CP021455">
    <property type="protein sequence ID" value="ARU06603.1"/>
    <property type="molecule type" value="Genomic_DNA"/>
</dbReference>
<dbReference type="InterPro" id="IPR009057">
    <property type="entry name" value="Homeodomain-like_sf"/>
</dbReference>
<keyword evidence="2" id="KW-0238">DNA-binding</keyword>
<proteinExistence type="predicted"/>
<dbReference type="InterPro" id="IPR032687">
    <property type="entry name" value="AraC-type_N"/>
</dbReference>
<protein>
    <recommendedName>
        <fullName evidence="5">HTH araC/xylS-type domain-containing protein</fullName>
    </recommendedName>
</protein>
<dbReference type="RefSeq" id="WP_087284031.1">
    <property type="nucleotide sequence ID" value="NZ_CP021455.1"/>
</dbReference>
<evidence type="ECO:0000256" key="1">
    <source>
        <dbReference type="ARBA" id="ARBA00023015"/>
    </source>
</evidence>
<evidence type="ECO:0000256" key="3">
    <source>
        <dbReference type="ARBA" id="ARBA00023163"/>
    </source>
</evidence>
<dbReference type="Pfam" id="PF12833">
    <property type="entry name" value="HTH_18"/>
    <property type="match status" value="1"/>
</dbReference>
<dbReference type="Proteomes" id="UP000196138">
    <property type="component" value="Chromosome"/>
</dbReference>
<evidence type="ECO:0000256" key="2">
    <source>
        <dbReference type="ARBA" id="ARBA00023125"/>
    </source>
</evidence>
<accession>A0A1Y0ESL4</accession>
<dbReference type="PANTHER" id="PTHR47894:SF1">
    <property type="entry name" value="HTH-TYPE TRANSCRIPTIONAL REGULATOR VQSM"/>
    <property type="match status" value="1"/>
</dbReference>
<dbReference type="GO" id="GO:0000976">
    <property type="term" value="F:transcription cis-regulatory region binding"/>
    <property type="evidence" value="ECO:0007669"/>
    <property type="project" value="TreeGrafter"/>
</dbReference>
<dbReference type="OrthoDB" id="6506763at2"/>
<evidence type="ECO:0000256" key="4">
    <source>
        <dbReference type="SAM" id="MobiDB-lite"/>
    </source>
</evidence>
<feature type="region of interest" description="Disordered" evidence="4">
    <location>
        <begin position="1"/>
        <end position="20"/>
    </location>
</feature>
<sequence>MPAARSRPPVAALSGAGAGRRWSQGTPMAFARAVVAALDARGMLAAPVLAAAHIAPDQLAQGTGLSALQFEQLCDAAMRALDDEALGWFERPLPWGSYGMLARASNGAATLGLALARWCRHHGLLTQAITLQLVTQGALAEIRLIERRPLTIDAEFARVSVLRNLHGLACWWIDSRLPLRAARFAHAAPAHAAAYGAMFPGPAEFGAPHTALVFDAAYLKLPQVRDEAALQRMLRRALPLMVVPYRRDRLLVDRLLHLLRSQADQAHTAQSLARQLHVSPRSLHRHLQADGQSLQALKDRVRCERAQLLLRGTTPVAEVAAAVGFVNAKAFSRAFAQWTGLSPSAWRTQALGGAPTGA</sequence>
<dbReference type="GO" id="GO:0005829">
    <property type="term" value="C:cytosol"/>
    <property type="evidence" value="ECO:0007669"/>
    <property type="project" value="TreeGrafter"/>
</dbReference>